<proteinExistence type="predicted"/>
<feature type="non-terminal residue" evidence="1">
    <location>
        <position position="1"/>
    </location>
</feature>
<comment type="caution">
    <text evidence="1">The sequence shown here is derived from an EMBL/GenBank/DDBJ whole genome shotgun (WGS) entry which is preliminary data.</text>
</comment>
<evidence type="ECO:0000313" key="1">
    <source>
        <dbReference type="EMBL" id="NMU24024.1"/>
    </source>
</evidence>
<evidence type="ECO:0000313" key="2">
    <source>
        <dbReference type="Proteomes" id="UP000555836"/>
    </source>
</evidence>
<accession>A0A7Y0S0E4</accession>
<name>A0A7Y0S0E4_VIBPH</name>
<reference evidence="1 2" key="1">
    <citation type="submission" date="2020-04" db="EMBL/GenBank/DDBJ databases">
        <title>Whole-genome sequencing of Vibrio spp. from China reveals different genetic environments of blaCTX-M-14 among diverse lineages.</title>
        <authorList>
            <person name="Zheng Z."/>
            <person name="Ye L."/>
            <person name="Chen S."/>
        </authorList>
    </citation>
    <scope>NUCLEOTIDE SEQUENCE [LARGE SCALE GENOMIC DNA]</scope>
    <source>
        <strain evidence="1 2">Vb0574</strain>
    </source>
</reference>
<dbReference type="EMBL" id="JABCLD010000028">
    <property type="protein sequence ID" value="NMU24024.1"/>
    <property type="molecule type" value="Genomic_DNA"/>
</dbReference>
<gene>
    <name evidence="1" type="ORF">HKB21_00115</name>
</gene>
<dbReference type="AlphaFoldDB" id="A0A7Y0S0E4"/>
<organism evidence="1 2">
    <name type="scientific">Vibrio parahaemolyticus</name>
    <dbReference type="NCBI Taxonomy" id="670"/>
    <lineage>
        <taxon>Bacteria</taxon>
        <taxon>Pseudomonadati</taxon>
        <taxon>Pseudomonadota</taxon>
        <taxon>Gammaproteobacteria</taxon>
        <taxon>Vibrionales</taxon>
        <taxon>Vibrionaceae</taxon>
        <taxon>Vibrio</taxon>
    </lineage>
</organism>
<protein>
    <submittedName>
        <fullName evidence="1">Uncharacterized protein</fullName>
    </submittedName>
</protein>
<sequence length="91" mass="10297">TLQMTGLPLFDVVTGVSKAEMTMLEKLSRWHSFSRTWLSRKQQVTFDELVISGLVEQKTKDERPTLSVAARQLITLNSKGGRHLSMADYAE</sequence>
<feature type="non-terminal residue" evidence="1">
    <location>
        <position position="91"/>
    </location>
</feature>
<dbReference type="Proteomes" id="UP000555836">
    <property type="component" value="Unassembled WGS sequence"/>
</dbReference>